<organism evidence="2 3">
    <name type="scientific">Nephila pilipes</name>
    <name type="common">Giant wood spider</name>
    <name type="synonym">Nephila maculata</name>
    <dbReference type="NCBI Taxonomy" id="299642"/>
    <lineage>
        <taxon>Eukaryota</taxon>
        <taxon>Metazoa</taxon>
        <taxon>Ecdysozoa</taxon>
        <taxon>Arthropoda</taxon>
        <taxon>Chelicerata</taxon>
        <taxon>Arachnida</taxon>
        <taxon>Araneae</taxon>
        <taxon>Araneomorphae</taxon>
        <taxon>Entelegynae</taxon>
        <taxon>Araneoidea</taxon>
        <taxon>Nephilidae</taxon>
        <taxon>Nephila</taxon>
    </lineage>
</organism>
<dbReference type="Proteomes" id="UP000887013">
    <property type="component" value="Unassembled WGS sequence"/>
</dbReference>
<evidence type="ECO:0000313" key="2">
    <source>
        <dbReference type="EMBL" id="GFU10821.1"/>
    </source>
</evidence>
<feature type="region of interest" description="Disordered" evidence="1">
    <location>
        <begin position="82"/>
        <end position="105"/>
    </location>
</feature>
<accession>A0A8X6QF08</accession>
<gene>
    <name evidence="2" type="ORF">NPIL_497611</name>
</gene>
<name>A0A8X6QF08_NEPPI</name>
<keyword evidence="3" id="KW-1185">Reference proteome</keyword>
<sequence length="159" mass="18508">MPEHSRISHWKSLLLEEFNPLPPPPSYIENNRKNESLWRENFVATAPDGFPLDFLILQEYEEKILSDSAVNDLKELDTECDSSDELPTLHKKKRNANSPLPSDHLKKKQNLHLPEILQTASKKPMQNAWLEIKLSKNEVHNLKKFFFACNKMTVFQIIS</sequence>
<evidence type="ECO:0000256" key="1">
    <source>
        <dbReference type="SAM" id="MobiDB-lite"/>
    </source>
</evidence>
<evidence type="ECO:0000313" key="3">
    <source>
        <dbReference type="Proteomes" id="UP000887013"/>
    </source>
</evidence>
<dbReference type="EMBL" id="BMAW01078398">
    <property type="protein sequence ID" value="GFU10821.1"/>
    <property type="molecule type" value="Genomic_DNA"/>
</dbReference>
<protein>
    <submittedName>
        <fullName evidence="2">Uncharacterized protein</fullName>
    </submittedName>
</protein>
<comment type="caution">
    <text evidence="2">The sequence shown here is derived from an EMBL/GenBank/DDBJ whole genome shotgun (WGS) entry which is preliminary data.</text>
</comment>
<reference evidence="2" key="1">
    <citation type="submission" date="2020-08" db="EMBL/GenBank/DDBJ databases">
        <title>Multicomponent nature underlies the extraordinary mechanical properties of spider dragline silk.</title>
        <authorList>
            <person name="Kono N."/>
            <person name="Nakamura H."/>
            <person name="Mori M."/>
            <person name="Yoshida Y."/>
            <person name="Ohtoshi R."/>
            <person name="Malay A.D."/>
            <person name="Moran D.A.P."/>
            <person name="Tomita M."/>
            <person name="Numata K."/>
            <person name="Arakawa K."/>
        </authorList>
    </citation>
    <scope>NUCLEOTIDE SEQUENCE</scope>
</reference>
<dbReference type="AlphaFoldDB" id="A0A8X6QF08"/>
<proteinExistence type="predicted"/>